<dbReference type="GO" id="GO:0008233">
    <property type="term" value="F:peptidase activity"/>
    <property type="evidence" value="ECO:0007669"/>
    <property type="project" value="UniProtKB-KW"/>
</dbReference>
<dbReference type="AlphaFoldDB" id="A0A0S2I236"/>
<keyword evidence="4 8" id="KW-0378">Hydrolase</keyword>
<dbReference type="PANTHER" id="PTHR13604">
    <property type="entry name" value="DC12-RELATED"/>
    <property type="match status" value="1"/>
</dbReference>
<comment type="similarity">
    <text evidence="1 8">Belongs to the SOS response-associated peptidase family.</text>
</comment>
<evidence type="ECO:0000256" key="8">
    <source>
        <dbReference type="RuleBase" id="RU364100"/>
    </source>
</evidence>
<dbReference type="KEGG" id="blq:L21SP5_02672"/>
<dbReference type="STRING" id="1307839.L21SP5_02672"/>
<proteinExistence type="inferred from homology"/>
<dbReference type="GO" id="GO:0106300">
    <property type="term" value="P:protein-DNA covalent cross-linking repair"/>
    <property type="evidence" value="ECO:0007669"/>
    <property type="project" value="InterPro"/>
</dbReference>
<dbReference type="GO" id="GO:0006508">
    <property type="term" value="P:proteolysis"/>
    <property type="evidence" value="ECO:0007669"/>
    <property type="project" value="UniProtKB-KW"/>
</dbReference>
<keyword evidence="7" id="KW-0456">Lyase</keyword>
<keyword evidence="3" id="KW-0227">DNA damage</keyword>
<name>A0A0S2I236_9BACT</name>
<keyword evidence="2 8" id="KW-0645">Protease</keyword>
<keyword evidence="5" id="KW-0190">Covalent protein-DNA linkage</keyword>
<dbReference type="OrthoDB" id="9782620at2"/>
<dbReference type="Proteomes" id="UP000064893">
    <property type="component" value="Chromosome"/>
</dbReference>
<evidence type="ECO:0000256" key="5">
    <source>
        <dbReference type="ARBA" id="ARBA00023124"/>
    </source>
</evidence>
<reference evidence="9 10" key="1">
    <citation type="submission" date="2015-11" db="EMBL/GenBank/DDBJ databases">
        <title>Description and complete genome sequence of a novel strain predominating in hypersaline microbial mats and representing a new family of the Bacteriodetes phylum.</title>
        <authorList>
            <person name="Spring S."/>
            <person name="Bunk B."/>
            <person name="Sproer C."/>
            <person name="Klenk H.-P."/>
        </authorList>
    </citation>
    <scope>NUCLEOTIDE SEQUENCE [LARGE SCALE GENOMIC DNA]</scope>
    <source>
        <strain evidence="9 10">L21-Spi-D4</strain>
    </source>
</reference>
<keyword evidence="10" id="KW-1185">Reference proteome</keyword>
<dbReference type="GO" id="GO:0016829">
    <property type="term" value="F:lyase activity"/>
    <property type="evidence" value="ECO:0007669"/>
    <property type="project" value="UniProtKB-KW"/>
</dbReference>
<dbReference type="InterPro" id="IPR036590">
    <property type="entry name" value="SRAP-like"/>
</dbReference>
<evidence type="ECO:0000256" key="3">
    <source>
        <dbReference type="ARBA" id="ARBA00022763"/>
    </source>
</evidence>
<evidence type="ECO:0000256" key="6">
    <source>
        <dbReference type="ARBA" id="ARBA00023125"/>
    </source>
</evidence>
<sequence length="262" mass="29734">MCGRFILAQKIEKLGERFNVTIPDDMVFEPAFNIAPGDWAPVIASNTPDQLQMFRFGLTPFWAKKPMYLFNARSEGDRNKSNDPHYNGSKDIINKPSFRKPIRTQRCLVPADAFIEGTTKEGLKKPYVIYLKNKVRPFAFAGIWDEWKDEQAGKTILSFSIITTTANALLQKLPHHRSPVILSQSDELRWLNPGTPLSSITQMLRPYNAELMNAYPIDNKISHPGASGRELIDPAGPPLTPDAHFQFGDHIEKRGFGRRKIR</sequence>
<dbReference type="PANTHER" id="PTHR13604:SF0">
    <property type="entry name" value="ABASIC SITE PROCESSING PROTEIN HMCES"/>
    <property type="match status" value="1"/>
</dbReference>
<evidence type="ECO:0000256" key="1">
    <source>
        <dbReference type="ARBA" id="ARBA00008136"/>
    </source>
</evidence>
<dbReference type="GO" id="GO:0003697">
    <property type="term" value="F:single-stranded DNA binding"/>
    <property type="evidence" value="ECO:0007669"/>
    <property type="project" value="InterPro"/>
</dbReference>
<evidence type="ECO:0000313" key="9">
    <source>
        <dbReference type="EMBL" id="ALO16295.1"/>
    </source>
</evidence>
<dbReference type="EMBL" id="CP013118">
    <property type="protein sequence ID" value="ALO16295.1"/>
    <property type="molecule type" value="Genomic_DNA"/>
</dbReference>
<gene>
    <name evidence="9" type="ORF">L21SP5_02672</name>
</gene>
<evidence type="ECO:0000313" key="10">
    <source>
        <dbReference type="Proteomes" id="UP000064893"/>
    </source>
</evidence>
<dbReference type="EC" id="3.4.-.-" evidence="8"/>
<protein>
    <recommendedName>
        <fullName evidence="8">Abasic site processing protein</fullName>
        <ecNumber evidence="8">3.4.-.-</ecNumber>
    </recommendedName>
</protein>
<dbReference type="PATRIC" id="fig|1307839.3.peg.2807"/>
<dbReference type="RefSeq" id="WP_057953681.1">
    <property type="nucleotide sequence ID" value="NZ_CP013118.1"/>
</dbReference>
<evidence type="ECO:0000256" key="7">
    <source>
        <dbReference type="ARBA" id="ARBA00023239"/>
    </source>
</evidence>
<dbReference type="Pfam" id="PF02586">
    <property type="entry name" value="SRAP"/>
    <property type="match status" value="1"/>
</dbReference>
<dbReference type="InterPro" id="IPR003738">
    <property type="entry name" value="SRAP"/>
</dbReference>
<organism evidence="9 10">
    <name type="scientific">Salinivirga cyanobacteriivorans</name>
    <dbReference type="NCBI Taxonomy" id="1307839"/>
    <lineage>
        <taxon>Bacteria</taxon>
        <taxon>Pseudomonadati</taxon>
        <taxon>Bacteroidota</taxon>
        <taxon>Bacteroidia</taxon>
        <taxon>Bacteroidales</taxon>
        <taxon>Salinivirgaceae</taxon>
        <taxon>Salinivirga</taxon>
    </lineage>
</organism>
<evidence type="ECO:0000256" key="2">
    <source>
        <dbReference type="ARBA" id="ARBA00022670"/>
    </source>
</evidence>
<dbReference type="SUPFAM" id="SSF143081">
    <property type="entry name" value="BB1717-like"/>
    <property type="match status" value="1"/>
</dbReference>
<evidence type="ECO:0000256" key="4">
    <source>
        <dbReference type="ARBA" id="ARBA00022801"/>
    </source>
</evidence>
<dbReference type="Gene3D" id="3.90.1680.10">
    <property type="entry name" value="SOS response associated peptidase-like"/>
    <property type="match status" value="1"/>
</dbReference>
<keyword evidence="6" id="KW-0238">DNA-binding</keyword>
<accession>A0A0S2I236</accession>